<keyword evidence="7" id="KW-0576">Peroxisome</keyword>
<evidence type="ECO:0000256" key="9">
    <source>
        <dbReference type="ARBA" id="ARBA00023262"/>
    </source>
</evidence>
<dbReference type="AlphaFoldDB" id="A0A8J2JPU0"/>
<keyword evidence="8" id="KW-0455">Luminescence</keyword>
<comment type="catalytic activity">
    <reaction evidence="10">
        <text>firefly D-luciferin + ATP + O2 = firefly oxyluciferin + hnu + AMP + CO2 + diphosphate</text>
        <dbReference type="Rhea" id="RHEA:10732"/>
        <dbReference type="ChEBI" id="CHEBI:15379"/>
        <dbReference type="ChEBI" id="CHEBI:16526"/>
        <dbReference type="ChEBI" id="CHEBI:16792"/>
        <dbReference type="ChEBI" id="CHEBI:30212"/>
        <dbReference type="ChEBI" id="CHEBI:30616"/>
        <dbReference type="ChEBI" id="CHEBI:33019"/>
        <dbReference type="ChEBI" id="CHEBI:58038"/>
        <dbReference type="ChEBI" id="CHEBI:456215"/>
        <dbReference type="EC" id="1.13.12.7"/>
    </reaction>
</comment>
<dbReference type="InterPro" id="IPR020845">
    <property type="entry name" value="AMP-binding_CS"/>
</dbReference>
<evidence type="ECO:0000256" key="5">
    <source>
        <dbReference type="ARBA" id="ARBA00022741"/>
    </source>
</evidence>
<keyword evidence="14" id="KW-1185">Reference proteome</keyword>
<feature type="domain" description="AMP-binding enzyme C-terminal" evidence="12">
    <location>
        <begin position="496"/>
        <end position="572"/>
    </location>
</feature>
<evidence type="ECO:0000313" key="13">
    <source>
        <dbReference type="EMBL" id="CAG7723148.1"/>
    </source>
</evidence>
<proteinExistence type="inferred from homology"/>
<dbReference type="PANTHER" id="PTHR24096:SF422">
    <property type="entry name" value="BCDNA.GH02901"/>
    <property type="match status" value="1"/>
</dbReference>
<dbReference type="InterPro" id="IPR025110">
    <property type="entry name" value="AMP-bd_C"/>
</dbReference>
<dbReference type="Proteomes" id="UP000708208">
    <property type="component" value="Unassembled WGS sequence"/>
</dbReference>
<dbReference type="InterPro" id="IPR000873">
    <property type="entry name" value="AMP-dep_synth/lig_dom"/>
</dbReference>
<dbReference type="GO" id="GO:0016405">
    <property type="term" value="F:CoA-ligase activity"/>
    <property type="evidence" value="ECO:0007669"/>
    <property type="project" value="TreeGrafter"/>
</dbReference>
<keyword evidence="5" id="KW-0547">Nucleotide-binding</keyword>
<protein>
    <recommendedName>
        <fullName evidence="4">Luciferin 4-monooxygenase</fullName>
        <ecNumber evidence="3">1.13.12.7</ecNumber>
    </recommendedName>
</protein>
<sequence>MARGLYMLNRQFTNSLKKSKKISHGIERASFYSTSIKSNPELEDESLWVNSKIQDVKTIVGVTIPEMIRANIRGWENAVAFECAESGRKYTHRQVLEQSRGFAAAMIQSGYKRGDVIGVVLHNIPEYCAILYGIWEAGLVASPVNPAYTAAEITRQLESSGAQGVVTLPDYLEACRAAKTANPKIKSIVIVGEPHEGCHSYYEMVKADTTGVDFAKGSQMDTLNDTILLPYSSGTTGLPKGVMLTHSNLTTNLLQSTHPTYIKANAFEGQNEQERLLGLLPFFHSYGLACILNVNMLKGSHTLTLPRFEVNSFVRAIRQQRPTIMHMVTPLINFMVNSADFTSKEFEATETVIGGAAPIGPSLINQLLEKANKHMLFQEGYGMTELSPVSHFSPLWTNNQKVGSCGCPVPSTSTKIVDVISGKTLPRFERGEICVRGPQVMKGYFNNEEATRNTIDVDGWCHTGDIGYYDNDDCLWIVDRLKELIKVKGFQVAPSELEDLLRGHEKVEDVAVIGVPDAEWGELPRAYIVKKDGQNLVEDELNHFLKDQVTSYKQLRGGIEFVKAIPKAPTGKILRRELLTAYKEMRGLQ</sequence>
<dbReference type="FunFam" id="3.40.50.12780:FF:000003">
    <property type="entry name" value="Long-chain-fatty-acid--CoA ligase FadD"/>
    <property type="match status" value="1"/>
</dbReference>
<evidence type="ECO:0000256" key="2">
    <source>
        <dbReference type="ARBA" id="ARBA00006432"/>
    </source>
</evidence>
<accession>A0A8J2JPU0</accession>
<dbReference type="Pfam" id="PF00501">
    <property type="entry name" value="AMP-binding"/>
    <property type="match status" value="1"/>
</dbReference>
<dbReference type="GO" id="GO:0005777">
    <property type="term" value="C:peroxisome"/>
    <property type="evidence" value="ECO:0007669"/>
    <property type="project" value="UniProtKB-SubCell"/>
</dbReference>
<evidence type="ECO:0000256" key="4">
    <source>
        <dbReference type="ARBA" id="ARBA00019043"/>
    </source>
</evidence>
<keyword evidence="6" id="KW-0067">ATP-binding</keyword>
<evidence type="ECO:0000256" key="1">
    <source>
        <dbReference type="ARBA" id="ARBA00004275"/>
    </source>
</evidence>
<dbReference type="EMBL" id="CAJVCH010096012">
    <property type="protein sequence ID" value="CAG7723148.1"/>
    <property type="molecule type" value="Genomic_DNA"/>
</dbReference>
<evidence type="ECO:0000313" key="14">
    <source>
        <dbReference type="Proteomes" id="UP000708208"/>
    </source>
</evidence>
<dbReference type="Pfam" id="PF13193">
    <property type="entry name" value="AMP-binding_C"/>
    <property type="match status" value="1"/>
</dbReference>
<evidence type="ECO:0000256" key="6">
    <source>
        <dbReference type="ARBA" id="ARBA00022840"/>
    </source>
</evidence>
<comment type="caution">
    <text evidence="13">The sequence shown here is derived from an EMBL/GenBank/DDBJ whole genome shotgun (WGS) entry which is preliminary data.</text>
</comment>
<comment type="similarity">
    <text evidence="2">Belongs to the ATP-dependent AMP-binding enzyme family.</text>
</comment>
<keyword evidence="9" id="KW-0599">Photoprotein</keyword>
<evidence type="ECO:0000256" key="10">
    <source>
        <dbReference type="ARBA" id="ARBA00048497"/>
    </source>
</evidence>
<evidence type="ECO:0000259" key="11">
    <source>
        <dbReference type="Pfam" id="PF00501"/>
    </source>
</evidence>
<evidence type="ECO:0000259" key="12">
    <source>
        <dbReference type="Pfam" id="PF13193"/>
    </source>
</evidence>
<dbReference type="CDD" id="cd05911">
    <property type="entry name" value="Firefly_Luc_like"/>
    <property type="match status" value="1"/>
</dbReference>
<dbReference type="FunFam" id="3.30.300.30:FF:000007">
    <property type="entry name" value="4-coumarate--CoA ligase 2"/>
    <property type="match status" value="1"/>
</dbReference>
<feature type="domain" description="AMP-dependent synthetase/ligase" evidence="11">
    <location>
        <begin position="70"/>
        <end position="445"/>
    </location>
</feature>
<evidence type="ECO:0000256" key="8">
    <source>
        <dbReference type="ARBA" id="ARBA00023223"/>
    </source>
</evidence>
<evidence type="ECO:0000256" key="3">
    <source>
        <dbReference type="ARBA" id="ARBA00012532"/>
    </source>
</evidence>
<comment type="subcellular location">
    <subcellularLocation>
        <location evidence="1">Peroxisome</location>
    </subcellularLocation>
</comment>
<dbReference type="EC" id="1.13.12.7" evidence="3"/>
<dbReference type="PANTHER" id="PTHR24096">
    <property type="entry name" value="LONG-CHAIN-FATTY-ACID--COA LIGASE"/>
    <property type="match status" value="1"/>
</dbReference>
<dbReference type="GO" id="GO:0008218">
    <property type="term" value="P:bioluminescence"/>
    <property type="evidence" value="ECO:0007669"/>
    <property type="project" value="UniProtKB-KW"/>
</dbReference>
<evidence type="ECO:0000256" key="7">
    <source>
        <dbReference type="ARBA" id="ARBA00023140"/>
    </source>
</evidence>
<gene>
    <name evidence="13" type="ORF">AFUS01_LOCUS12252</name>
</gene>
<reference evidence="13" key="1">
    <citation type="submission" date="2021-06" db="EMBL/GenBank/DDBJ databases">
        <authorList>
            <person name="Hodson N. C."/>
            <person name="Mongue J. A."/>
            <person name="Jaron S. K."/>
        </authorList>
    </citation>
    <scope>NUCLEOTIDE SEQUENCE</scope>
</reference>
<dbReference type="PROSITE" id="PS00455">
    <property type="entry name" value="AMP_BINDING"/>
    <property type="match status" value="1"/>
</dbReference>
<dbReference type="GO" id="GO:0005524">
    <property type="term" value="F:ATP binding"/>
    <property type="evidence" value="ECO:0007669"/>
    <property type="project" value="UniProtKB-KW"/>
</dbReference>
<name>A0A8J2JPU0_9HEXA</name>
<dbReference type="OrthoDB" id="10253869at2759"/>
<organism evidence="13 14">
    <name type="scientific">Allacma fusca</name>
    <dbReference type="NCBI Taxonomy" id="39272"/>
    <lineage>
        <taxon>Eukaryota</taxon>
        <taxon>Metazoa</taxon>
        <taxon>Ecdysozoa</taxon>
        <taxon>Arthropoda</taxon>
        <taxon>Hexapoda</taxon>
        <taxon>Collembola</taxon>
        <taxon>Symphypleona</taxon>
        <taxon>Sminthuridae</taxon>
        <taxon>Allacma</taxon>
    </lineage>
</organism>